<dbReference type="InterPro" id="IPR000760">
    <property type="entry name" value="Inositol_monophosphatase-like"/>
</dbReference>
<dbReference type="PANTHER" id="PTHR20854:SF4">
    <property type="entry name" value="INOSITOL-1-MONOPHOSPHATASE-RELATED"/>
    <property type="match status" value="1"/>
</dbReference>
<dbReference type="SUPFAM" id="SSF56655">
    <property type="entry name" value="Carbohydrate phosphatase"/>
    <property type="match status" value="1"/>
</dbReference>
<evidence type="ECO:0000256" key="2">
    <source>
        <dbReference type="ARBA" id="ARBA00001946"/>
    </source>
</evidence>
<dbReference type="GO" id="GO:0008934">
    <property type="term" value="F:inositol monophosphate 1-phosphatase activity"/>
    <property type="evidence" value="ECO:0007669"/>
    <property type="project" value="InterPro"/>
</dbReference>
<name>A0A848IUB7_9BACT</name>
<keyword evidence="4 7" id="KW-0479">Metal-binding</keyword>
<dbReference type="CDD" id="cd01639">
    <property type="entry name" value="IMPase"/>
    <property type="match status" value="1"/>
</dbReference>
<dbReference type="Pfam" id="PF00459">
    <property type="entry name" value="Inositol_P"/>
    <property type="match status" value="1"/>
</dbReference>
<evidence type="ECO:0000256" key="3">
    <source>
        <dbReference type="ARBA" id="ARBA00009759"/>
    </source>
</evidence>
<proteinExistence type="inferred from homology"/>
<dbReference type="EC" id="3.1.3.25" evidence="8"/>
<evidence type="ECO:0000313" key="9">
    <source>
        <dbReference type="EMBL" id="NMM46788.1"/>
    </source>
</evidence>
<dbReference type="EMBL" id="JABBNU010000001">
    <property type="protein sequence ID" value="NMM46788.1"/>
    <property type="molecule type" value="Genomic_DNA"/>
</dbReference>
<dbReference type="GO" id="GO:0046854">
    <property type="term" value="P:phosphatidylinositol phosphate biosynthetic process"/>
    <property type="evidence" value="ECO:0007669"/>
    <property type="project" value="InterPro"/>
</dbReference>
<evidence type="ECO:0000256" key="8">
    <source>
        <dbReference type="RuleBase" id="RU364068"/>
    </source>
</evidence>
<feature type="binding site" evidence="7">
    <location>
        <position position="88"/>
    </location>
    <ligand>
        <name>Mg(2+)</name>
        <dbReference type="ChEBI" id="CHEBI:18420"/>
        <label>1</label>
        <note>catalytic</note>
    </ligand>
</feature>
<protein>
    <recommendedName>
        <fullName evidence="8">Inositol-1-monophosphatase</fullName>
        <ecNumber evidence="8">3.1.3.25</ecNumber>
    </recommendedName>
</protein>
<sequence>MNLNKDFFQECRNIIHDVGQFILNESKSFDFDNVEKKGFNDLVSYVDKQAEKQLVDRLMALLPEAGMIAEEGTLDKKGEKYNWIIDPLDGTTNFTHGLPVFAVSVALMEDNELIAGFIYEPNRDEFFHAVKGQGAFMNESPISVSKIPTLSDSLVATGFPYYDFGKINDYVKILMTFMQKSHGVRRMGSAAIDLAYVSCGRFEGFFEYNLQPWDVAAGALIVKEAGGNVTDFSGGENFVFGKEILAGNSAHPEMLDTIRNYW</sequence>
<dbReference type="InterPro" id="IPR020583">
    <property type="entry name" value="Inositol_monoP_metal-BS"/>
</dbReference>
<dbReference type="GO" id="GO:0007165">
    <property type="term" value="P:signal transduction"/>
    <property type="evidence" value="ECO:0007669"/>
    <property type="project" value="TreeGrafter"/>
</dbReference>
<organism evidence="9 10">
    <name type="scientific">Marinigracilibium pacificum</name>
    <dbReference type="NCBI Taxonomy" id="2729599"/>
    <lineage>
        <taxon>Bacteria</taxon>
        <taxon>Pseudomonadati</taxon>
        <taxon>Bacteroidota</taxon>
        <taxon>Cytophagia</taxon>
        <taxon>Cytophagales</taxon>
        <taxon>Flammeovirgaceae</taxon>
        <taxon>Marinigracilibium</taxon>
    </lineage>
</organism>
<dbReference type="InterPro" id="IPR020550">
    <property type="entry name" value="Inositol_monophosphatase_CS"/>
</dbReference>
<evidence type="ECO:0000256" key="5">
    <source>
        <dbReference type="ARBA" id="ARBA00022801"/>
    </source>
</evidence>
<gene>
    <name evidence="9" type="ORF">HH304_00145</name>
</gene>
<dbReference type="FunFam" id="3.40.190.80:FF:000002">
    <property type="entry name" value="Inositol-1-monophosphatase"/>
    <property type="match status" value="1"/>
</dbReference>
<comment type="caution">
    <text evidence="9">The sequence shown here is derived from an EMBL/GenBank/DDBJ whole genome shotgun (WGS) entry which is preliminary data.</text>
</comment>
<dbReference type="Gene3D" id="3.40.190.80">
    <property type="match status" value="1"/>
</dbReference>
<keyword evidence="5 8" id="KW-0378">Hydrolase</keyword>
<feature type="binding site" evidence="7">
    <location>
        <position position="89"/>
    </location>
    <ligand>
        <name>Mg(2+)</name>
        <dbReference type="ChEBI" id="CHEBI:18420"/>
        <label>1</label>
        <note>catalytic</note>
    </ligand>
</feature>
<reference evidence="9 10" key="1">
    <citation type="submission" date="2020-04" db="EMBL/GenBank/DDBJ databases">
        <title>Flammeovirgaceae bacterium KN852 isolated from deep sea.</title>
        <authorList>
            <person name="Zhang D.-C."/>
        </authorList>
    </citation>
    <scope>NUCLEOTIDE SEQUENCE [LARGE SCALE GENOMIC DNA]</scope>
    <source>
        <strain evidence="9 10">KN852</strain>
    </source>
</reference>
<feature type="binding site" evidence="7">
    <location>
        <position position="70"/>
    </location>
    <ligand>
        <name>Mg(2+)</name>
        <dbReference type="ChEBI" id="CHEBI:18420"/>
        <label>1</label>
        <note>catalytic</note>
    </ligand>
</feature>
<evidence type="ECO:0000256" key="7">
    <source>
        <dbReference type="PIRSR" id="PIRSR600760-2"/>
    </source>
</evidence>
<dbReference type="InterPro" id="IPR033942">
    <property type="entry name" value="IMPase"/>
</dbReference>
<dbReference type="GO" id="GO:0006020">
    <property type="term" value="P:inositol metabolic process"/>
    <property type="evidence" value="ECO:0007669"/>
    <property type="project" value="TreeGrafter"/>
</dbReference>
<dbReference type="PANTHER" id="PTHR20854">
    <property type="entry name" value="INOSITOL MONOPHOSPHATASE"/>
    <property type="match status" value="1"/>
</dbReference>
<dbReference type="GO" id="GO:0046872">
    <property type="term" value="F:metal ion binding"/>
    <property type="evidence" value="ECO:0007669"/>
    <property type="project" value="UniProtKB-KW"/>
</dbReference>
<evidence type="ECO:0000256" key="4">
    <source>
        <dbReference type="ARBA" id="ARBA00022723"/>
    </source>
</evidence>
<dbReference type="Proteomes" id="UP000559010">
    <property type="component" value="Unassembled WGS sequence"/>
</dbReference>
<dbReference type="PROSITE" id="PS00630">
    <property type="entry name" value="IMP_2"/>
    <property type="match status" value="1"/>
</dbReference>
<dbReference type="AlphaFoldDB" id="A0A848IUB7"/>
<evidence type="ECO:0000256" key="6">
    <source>
        <dbReference type="ARBA" id="ARBA00022842"/>
    </source>
</evidence>
<comment type="catalytic activity">
    <reaction evidence="1 8">
        <text>a myo-inositol phosphate + H2O = myo-inositol + phosphate</text>
        <dbReference type="Rhea" id="RHEA:24056"/>
        <dbReference type="ChEBI" id="CHEBI:15377"/>
        <dbReference type="ChEBI" id="CHEBI:17268"/>
        <dbReference type="ChEBI" id="CHEBI:43474"/>
        <dbReference type="ChEBI" id="CHEBI:84139"/>
        <dbReference type="EC" id="3.1.3.25"/>
    </reaction>
</comment>
<dbReference type="InterPro" id="IPR022337">
    <property type="entry name" value="Inositol_monophosphatase_SuhB"/>
</dbReference>
<accession>A0A848IUB7</accession>
<keyword evidence="6 7" id="KW-0460">Magnesium</keyword>
<dbReference type="Gene3D" id="3.30.540.10">
    <property type="entry name" value="Fructose-1,6-Bisphosphatase, subunit A, domain 1"/>
    <property type="match status" value="1"/>
</dbReference>
<dbReference type="FunFam" id="3.30.540.10:FF:000003">
    <property type="entry name" value="Inositol-1-monophosphatase"/>
    <property type="match status" value="1"/>
</dbReference>
<dbReference type="RefSeq" id="WP_169677422.1">
    <property type="nucleotide sequence ID" value="NZ_JABBNU010000001.1"/>
</dbReference>
<dbReference type="PROSITE" id="PS00629">
    <property type="entry name" value="IMP_1"/>
    <property type="match status" value="1"/>
</dbReference>
<evidence type="ECO:0000256" key="1">
    <source>
        <dbReference type="ARBA" id="ARBA00001033"/>
    </source>
</evidence>
<dbReference type="PRINTS" id="PR01959">
    <property type="entry name" value="SBIMPHPHTASE"/>
</dbReference>
<keyword evidence="10" id="KW-1185">Reference proteome</keyword>
<feature type="binding site" evidence="7">
    <location>
        <position position="214"/>
    </location>
    <ligand>
        <name>Mg(2+)</name>
        <dbReference type="ChEBI" id="CHEBI:18420"/>
        <label>1</label>
        <note>catalytic</note>
    </ligand>
</feature>
<comment type="cofactor">
    <cofactor evidence="2 7 8">
        <name>Mg(2+)</name>
        <dbReference type="ChEBI" id="CHEBI:18420"/>
    </cofactor>
</comment>
<dbReference type="PRINTS" id="PR00377">
    <property type="entry name" value="IMPHPHTASES"/>
</dbReference>
<comment type="similarity">
    <text evidence="3 8">Belongs to the inositol monophosphatase superfamily.</text>
</comment>
<evidence type="ECO:0000313" key="10">
    <source>
        <dbReference type="Proteomes" id="UP000559010"/>
    </source>
</evidence>
<feature type="binding site" evidence="7">
    <location>
        <position position="86"/>
    </location>
    <ligand>
        <name>Mg(2+)</name>
        <dbReference type="ChEBI" id="CHEBI:18420"/>
        <label>1</label>
        <note>catalytic</note>
    </ligand>
</feature>